<dbReference type="Proteomes" id="UP000823896">
    <property type="component" value="Unassembled WGS sequence"/>
</dbReference>
<dbReference type="EMBL" id="DWWM01000042">
    <property type="protein sequence ID" value="HJC36799.1"/>
    <property type="molecule type" value="Genomic_DNA"/>
</dbReference>
<sequence>MIHLSDIRKYERCPALLWRSAHEPQPYFPFLHPSRPMSELCKAYFGLHEHFEGHTGDDPGRALAALDHADTLINARFAAQGVRVKIPLMRKSENGYLVYFVYCSCAPRESEAQLISDHLSVLQTLEIAVADVRILCLDPDYVRAGELDVHQLITEEEHLFNAHGHPVHTIRELCAPLRRDLQELADACEACLSLPQCPQFARTAACTRGRRCAYFDSCFVPAADDSILYLQQSSQKLAMHHEGIIRMADADPERIEGLRFQFAQIMAARNGGLFVDRPALRQWLDDCVHHPITYLDFEWDTYAIPPYEGMRPFDVLCFQFSMDIESGEGAELVHHEFLGDGDCREAFILALLAHVPASGTILVFNMEGAEKLRLRQLARQFPQHADALAALCARMVDLSLPFASGTVHHVRMHGMYSLKVLTEIFAGRSYHELDIENGMEAVRAHRMLEAGTEDAAQIRAQLSAYCGMDTYAEYLLYHALRRLVGEE</sequence>
<evidence type="ECO:0000313" key="3">
    <source>
        <dbReference type="Proteomes" id="UP000823896"/>
    </source>
</evidence>
<dbReference type="InterPro" id="IPR021301">
    <property type="entry name" value="DUF2779"/>
</dbReference>
<gene>
    <name evidence="2" type="ORF">H9702_06675</name>
</gene>
<protein>
    <submittedName>
        <fullName evidence="2">DUF2779 domain-containing protein</fullName>
    </submittedName>
</protein>
<proteinExistence type="predicted"/>
<accession>A0A9D2NRV5</accession>
<reference evidence="2" key="1">
    <citation type="journal article" date="2021" name="PeerJ">
        <title>Extensive microbial diversity within the chicken gut microbiome revealed by metagenomics and culture.</title>
        <authorList>
            <person name="Gilroy R."/>
            <person name="Ravi A."/>
            <person name="Getino M."/>
            <person name="Pursley I."/>
            <person name="Horton D.L."/>
            <person name="Alikhan N.F."/>
            <person name="Baker D."/>
            <person name="Gharbi K."/>
            <person name="Hall N."/>
            <person name="Watson M."/>
            <person name="Adriaenssens E.M."/>
            <person name="Foster-Nyarko E."/>
            <person name="Jarju S."/>
            <person name="Secka A."/>
            <person name="Antonio M."/>
            <person name="Oren A."/>
            <person name="Chaudhuri R.R."/>
            <person name="La Ragione R."/>
            <person name="Hildebrand F."/>
            <person name="Pallen M.J."/>
        </authorList>
    </citation>
    <scope>NUCLEOTIDE SEQUENCE</scope>
    <source>
        <strain evidence="2">CHK187-11901</strain>
    </source>
</reference>
<organism evidence="2 3">
    <name type="scientific">Candidatus Merdibacter merdavium</name>
    <dbReference type="NCBI Taxonomy" id="2838692"/>
    <lineage>
        <taxon>Bacteria</taxon>
        <taxon>Bacillati</taxon>
        <taxon>Bacillota</taxon>
        <taxon>Erysipelotrichia</taxon>
        <taxon>Erysipelotrichales</taxon>
        <taxon>Erysipelotrichaceae</taxon>
        <taxon>Merdibacter</taxon>
    </lineage>
</organism>
<reference evidence="2" key="2">
    <citation type="submission" date="2021-04" db="EMBL/GenBank/DDBJ databases">
        <authorList>
            <person name="Gilroy R."/>
        </authorList>
    </citation>
    <scope>NUCLEOTIDE SEQUENCE</scope>
    <source>
        <strain evidence="2">CHK187-11901</strain>
    </source>
</reference>
<dbReference type="AlphaFoldDB" id="A0A9D2NRV5"/>
<comment type="caution">
    <text evidence="2">The sequence shown here is derived from an EMBL/GenBank/DDBJ whole genome shotgun (WGS) entry which is preliminary data.</text>
</comment>
<feature type="domain" description="DUF2779" evidence="1">
    <location>
        <begin position="294"/>
        <end position="417"/>
    </location>
</feature>
<name>A0A9D2NRV5_9FIRM</name>
<evidence type="ECO:0000313" key="2">
    <source>
        <dbReference type="EMBL" id="HJC36799.1"/>
    </source>
</evidence>
<dbReference type="Pfam" id="PF11074">
    <property type="entry name" value="DUF2779"/>
    <property type="match status" value="1"/>
</dbReference>
<evidence type="ECO:0000259" key="1">
    <source>
        <dbReference type="Pfam" id="PF11074"/>
    </source>
</evidence>